<protein>
    <submittedName>
        <fullName evidence="2">Uncharacterized protein</fullName>
    </submittedName>
</protein>
<evidence type="ECO:0000313" key="3">
    <source>
        <dbReference type="Proteomes" id="UP000594342"/>
    </source>
</evidence>
<keyword evidence="3" id="KW-1185">Reference proteome</keyword>
<comment type="caution">
    <text evidence="2">The sequence shown here is derived from an EMBL/GenBank/DDBJ whole genome shotgun (WGS) entry which is preliminary data.</text>
</comment>
<dbReference type="EMBL" id="UPSH01000001">
    <property type="protein sequence ID" value="VBB18301.1"/>
    <property type="molecule type" value="Genomic_DNA"/>
</dbReference>
<sequence length="1665" mass="196135">MYITKVDDLIDRVIDDFYTVVMLKNKKMEKLKEELNFIKSQKDINEVVSNYIKTIPPSEISDIVKKGDSFNTIFETLQRYIMIYVFLTIGVFYRGKPDIFINNVVEFSRNQSEYSLKINNFFNAESNSQIIKLYYICKNVVTLLSKDAIKIDYIKREPYATDTMEFLGSLNDEFITAAFRLKSLNGDTSSQAHNIIKTLLILLVYKITDKKLLYSMIEQSELSEGEYMFIDIVEPVTDTINFNTIESLLSKKDLFNGLAYEIWDYINEIDTKSKKIVTNEEKINILINSGIIVPIMDDFLLYHRDNERYDKMTTTGTVKKKEDTKVRYIIGKIDTTTELYSESTKKDPKLRANIMKNFSVPLYNKKAILRNNNEEVKIINKFINQGKRNAENNDYFNDLIGYRRYAYVNFKEFDKFGFSNHFTKTVTAVRAVNFDTTSEFKQTNTNQKLQMRVGAKDTIGNIVGFMIPTNTKSIKCVKISDTVNIRDLSKKNKNGFDLFLSFLKRSIIKGEEHKASVYWMFDPNLDKVKIDRIEGKDNTTQQDIVKAMVSELYNKVVEEIYFEMIDRIDVHSTITIDNAMKIIHFLEKSVLNIPLSQDMYEDIERYIFEKKMIDLKDGEILDNDTLFGLEGDTIRLPQYIPDNSNRVRKITIDLAHVDESGQIIEQESVGGICQHNITWENINKVRKTDYSEYMRLLYDFIQQYVVENVQQDYICKSCGYYLDIKKFIQDGVFDDEKGFITFSMPMETNLEDLPEYEKFQFSIKIMDKNIEKIASSVGIPYFIGNATTIKWRRKAIIKNTIDMVAGNNQMLIKNFKERNENKTKLYGISKALSNLFVFDMENNIFQSSSKDKDQEQFKMIKRNNIITYIMIYMLLELNESQISFFTTDKKNMCDIRIFDKVYTSLFSGLRLKKNNTNDTVDITKYKILCYLIYMISCRIAKHRLWASPQATEKNIQKMIPNTQRFIVHTCVDIINSILENSFHPGMSYIFEVFRVRFYSKLASIFKDNDYYNILLTQNKNAFLTAKKRAHLKLVAPDADIPFTYNPIQWRTEIPARFFPPYLKRVEFNLHGITNLSNCPDGQFHKWKLDNGAMTCTLCKVKMQDLKYSEQESEKIIEKFKIERTNLLAQKFCQVDGELHQYVYDPVSGQNLCLKCKRADDHRYTVEELEKIDKVIDRINEIRRERYHTTVEEYRLLDSSERQYITDVVGKNRENMMSEIDRENPFKFIDTFVDMLQSSIGNEIKGEYPINLRNNTYIIDHDHNGHDLGGKEIIITESDNKIFHKANHPHFKTDVIFYTDKTGSRIDVFYDMITRKLLGYKEASRDYVDIKKTDKKIKINYSIYNKLKLLGYTSEYINIDDDFKEVKKQYEMQMGAVPESDTTASNETNQQMYREIVKDISRTRIENLKKTLLEFQRIFNRILNGYTDVKERHVESENKPPERPGYEKEITNYFSDKMNSLVDKYRKKLKSVHVKDDNNKHRVFKHWKGITRGVYVENFDDKYFNFESDLVEADNISRYDAQSNMILYYLVREFSTLVKYNQEGFMRTNVCNFLVEFIDRIFFRYNTEHLHVNNDIKRFMYILSSTGYLRETEEQIKAETPQGFYEEYVDADEEPTEEDLERQIDDEEEQEALDVDMDAGDMEEGVPSGYDRQAEIDMEFEEMGVY</sequence>
<proteinExistence type="predicted"/>
<organism evidence="2 3">
    <name type="scientific">Yasminevirus sp. GU-2018</name>
    <dbReference type="NCBI Taxonomy" id="2420051"/>
    <lineage>
        <taxon>Viruses</taxon>
        <taxon>Varidnaviria</taxon>
        <taxon>Bamfordvirae</taxon>
        <taxon>Nucleocytoviricota</taxon>
        <taxon>Megaviricetes</taxon>
        <taxon>Imitervirales</taxon>
        <taxon>Mimiviridae</taxon>
        <taxon>Klosneuvirinae</taxon>
        <taxon>Yasminevirus</taxon>
        <taxon>Yasminevirus saudimassiliense</taxon>
    </lineage>
</organism>
<evidence type="ECO:0000313" key="2">
    <source>
        <dbReference type="EMBL" id="VBB18301.1"/>
    </source>
</evidence>
<evidence type="ECO:0000256" key="1">
    <source>
        <dbReference type="SAM" id="MobiDB-lite"/>
    </source>
</evidence>
<feature type="region of interest" description="Disordered" evidence="1">
    <location>
        <begin position="1632"/>
        <end position="1652"/>
    </location>
</feature>
<gene>
    <name evidence="2" type="ORF">YASMINEVIRUS_764</name>
</gene>
<name>A0A5K0U9P2_9VIRU</name>
<reference evidence="2 3" key="1">
    <citation type="submission" date="2018-10" db="EMBL/GenBank/DDBJ databases">
        <authorList>
            <consortium name="IHU Genomes"/>
        </authorList>
    </citation>
    <scope>NUCLEOTIDE SEQUENCE [LARGE SCALE GENOMIC DNA]</scope>
    <source>
        <strain evidence="2 3">A1</strain>
    </source>
</reference>
<dbReference type="Proteomes" id="UP000594342">
    <property type="component" value="Unassembled WGS sequence"/>
</dbReference>
<accession>A0A5K0U9P2</accession>
<feature type="compositionally biased region" description="Acidic residues" evidence="1">
    <location>
        <begin position="1632"/>
        <end position="1643"/>
    </location>
</feature>